<keyword evidence="1" id="KW-0812">Transmembrane</keyword>
<proteinExistence type="predicted"/>
<feature type="transmembrane region" description="Helical" evidence="1">
    <location>
        <begin position="56"/>
        <end position="75"/>
    </location>
</feature>
<accession>A0A0P6Y701</accession>
<feature type="transmembrane region" description="Helical" evidence="1">
    <location>
        <begin position="174"/>
        <end position="192"/>
    </location>
</feature>
<evidence type="ECO:0000313" key="3">
    <source>
        <dbReference type="Proteomes" id="UP000050502"/>
    </source>
</evidence>
<keyword evidence="1" id="KW-0472">Membrane</keyword>
<dbReference type="Proteomes" id="UP000050502">
    <property type="component" value="Unassembled WGS sequence"/>
</dbReference>
<name>A0A0P6Y701_9CHLR</name>
<organism evidence="2 3">
    <name type="scientific">Ardenticatena maritima</name>
    <dbReference type="NCBI Taxonomy" id="872965"/>
    <lineage>
        <taxon>Bacteria</taxon>
        <taxon>Bacillati</taxon>
        <taxon>Chloroflexota</taxon>
        <taxon>Ardenticatenia</taxon>
        <taxon>Ardenticatenales</taxon>
        <taxon>Ardenticatenaceae</taxon>
        <taxon>Ardenticatena</taxon>
    </lineage>
</organism>
<comment type="caution">
    <text evidence="2">The sequence shown here is derived from an EMBL/GenBank/DDBJ whole genome shotgun (WGS) entry which is preliminary data.</text>
</comment>
<gene>
    <name evidence="2" type="ORF">SE16_07275</name>
</gene>
<evidence type="ECO:0000256" key="1">
    <source>
        <dbReference type="SAM" id="Phobius"/>
    </source>
</evidence>
<feature type="transmembrane region" description="Helical" evidence="1">
    <location>
        <begin position="95"/>
        <end position="122"/>
    </location>
</feature>
<feature type="transmembrane region" description="Helical" evidence="1">
    <location>
        <begin position="198"/>
        <end position="215"/>
    </location>
</feature>
<sequence length="242" mass="25663">MPARLLPLHRLSDDTATDHRLALVDLRGAVSLRGWWAGPLVVLVGAWAAAPTWNRATLVSTLAAAAAALLLGAFWTDVATAQDTPPLRLIWPPLLAVALSAGTTPPAALAALAWSGLALLHVHGSVAALTWPRALGAVALPWWLGWFAVGGGVHVEMVMAPLAAAWLARDCWRADTLGLWGGAALLAALLMWRQAGVRLAALAVLLVGVWVFRVQRSRRGDAWYRQHVQLWVVVVLGVAAGV</sequence>
<protein>
    <submittedName>
        <fullName evidence="2">Uncharacterized protein</fullName>
    </submittedName>
</protein>
<feature type="transmembrane region" description="Helical" evidence="1">
    <location>
        <begin position="142"/>
        <end position="167"/>
    </location>
</feature>
<feature type="transmembrane region" description="Helical" evidence="1">
    <location>
        <begin position="30"/>
        <end position="50"/>
    </location>
</feature>
<dbReference type="EMBL" id="LGKN01000004">
    <property type="protein sequence ID" value="KPL88561.1"/>
    <property type="molecule type" value="Genomic_DNA"/>
</dbReference>
<keyword evidence="1" id="KW-1133">Transmembrane helix</keyword>
<dbReference type="AlphaFoldDB" id="A0A0P6Y701"/>
<dbReference type="RefSeq" id="WP_060687424.1">
    <property type="nucleotide sequence ID" value="NZ_LGKN01000004.1"/>
</dbReference>
<reference evidence="2 3" key="1">
    <citation type="submission" date="2015-07" db="EMBL/GenBank/DDBJ databases">
        <title>Whole genome sequence of Ardenticatena maritima DSM 23922.</title>
        <authorList>
            <person name="Hemp J."/>
            <person name="Ward L.M."/>
            <person name="Pace L.A."/>
            <person name="Fischer W.W."/>
        </authorList>
    </citation>
    <scope>NUCLEOTIDE SEQUENCE [LARGE SCALE GENOMIC DNA]</scope>
    <source>
        <strain evidence="2 3">110S</strain>
    </source>
</reference>
<evidence type="ECO:0000313" key="2">
    <source>
        <dbReference type="EMBL" id="KPL88561.1"/>
    </source>
</evidence>